<feature type="transmembrane region" description="Helical" evidence="2">
    <location>
        <begin position="6"/>
        <end position="24"/>
    </location>
</feature>
<dbReference type="Pfam" id="PF17197">
    <property type="entry name" value="DUF5134"/>
    <property type="match status" value="1"/>
</dbReference>
<evidence type="ECO:0000313" key="3">
    <source>
        <dbReference type="EMBL" id="MFI1963441.1"/>
    </source>
</evidence>
<keyword evidence="4" id="KW-1185">Reference proteome</keyword>
<organism evidence="3 4">
    <name type="scientific">Streptomyces pathocidini</name>
    <dbReference type="NCBI Taxonomy" id="1650571"/>
    <lineage>
        <taxon>Bacteria</taxon>
        <taxon>Bacillati</taxon>
        <taxon>Actinomycetota</taxon>
        <taxon>Actinomycetes</taxon>
        <taxon>Kitasatosporales</taxon>
        <taxon>Streptomycetaceae</taxon>
        <taxon>Streptomyces</taxon>
    </lineage>
</organism>
<evidence type="ECO:0000256" key="1">
    <source>
        <dbReference type="SAM" id="MobiDB-lite"/>
    </source>
</evidence>
<accession>A0ABW7UPB7</accession>
<dbReference type="EMBL" id="JBIRWE010000001">
    <property type="protein sequence ID" value="MFI1963441.1"/>
    <property type="molecule type" value="Genomic_DNA"/>
</dbReference>
<name>A0ABW7UPB7_9ACTN</name>
<evidence type="ECO:0000313" key="4">
    <source>
        <dbReference type="Proteomes" id="UP001611548"/>
    </source>
</evidence>
<dbReference type="RefSeq" id="WP_398718023.1">
    <property type="nucleotide sequence ID" value="NZ_JBIRWE010000001.1"/>
</dbReference>
<feature type="region of interest" description="Disordered" evidence="1">
    <location>
        <begin position="159"/>
        <end position="180"/>
    </location>
</feature>
<evidence type="ECO:0000256" key="2">
    <source>
        <dbReference type="SAM" id="Phobius"/>
    </source>
</evidence>
<gene>
    <name evidence="3" type="ORF">ACH429_04765</name>
</gene>
<feature type="compositionally biased region" description="Low complexity" evidence="1">
    <location>
        <begin position="159"/>
        <end position="177"/>
    </location>
</feature>
<dbReference type="InterPro" id="IPR033458">
    <property type="entry name" value="DUF5134"/>
</dbReference>
<feature type="transmembrane region" description="Helical" evidence="2">
    <location>
        <begin position="126"/>
        <end position="146"/>
    </location>
</feature>
<feature type="transmembrane region" description="Helical" evidence="2">
    <location>
        <begin position="62"/>
        <end position="80"/>
    </location>
</feature>
<proteinExistence type="predicted"/>
<sequence>MHGAPLVGWLLVALCGAAGALCLLRMRAASTESRRGAGGEALMGLGMAVMALPVAVPGWRSWAGPVFAVAFAAVALRALLQLARGGGHHLHHAVGALAMVQMALAPGGSGHAVHAAAPASGAGTQTASATALLTGLLLCYFAVYALRTGVRIAPRAGAAGAAGPTGAVGTTGVAEAPESGERIPGWLERPELATACRVSMGLGMFAMLLSG</sequence>
<dbReference type="Proteomes" id="UP001611548">
    <property type="component" value="Unassembled WGS sequence"/>
</dbReference>
<keyword evidence="2" id="KW-1133">Transmembrane helix</keyword>
<feature type="transmembrane region" description="Helical" evidence="2">
    <location>
        <begin position="92"/>
        <end position="114"/>
    </location>
</feature>
<keyword evidence="2" id="KW-0812">Transmembrane</keyword>
<comment type="caution">
    <text evidence="3">The sequence shown here is derived from an EMBL/GenBank/DDBJ whole genome shotgun (WGS) entry which is preliminary data.</text>
</comment>
<reference evidence="3 4" key="1">
    <citation type="submission" date="2024-10" db="EMBL/GenBank/DDBJ databases">
        <title>The Natural Products Discovery Center: Release of the First 8490 Sequenced Strains for Exploring Actinobacteria Biosynthetic Diversity.</title>
        <authorList>
            <person name="Kalkreuter E."/>
            <person name="Kautsar S.A."/>
            <person name="Yang D."/>
            <person name="Bader C.D."/>
            <person name="Teijaro C.N."/>
            <person name="Fluegel L."/>
            <person name="Davis C.M."/>
            <person name="Simpson J.R."/>
            <person name="Lauterbach L."/>
            <person name="Steele A.D."/>
            <person name="Gui C."/>
            <person name="Meng S."/>
            <person name="Li G."/>
            <person name="Viehrig K."/>
            <person name="Ye F."/>
            <person name="Su P."/>
            <person name="Kiefer A.F."/>
            <person name="Nichols A."/>
            <person name="Cepeda A.J."/>
            <person name="Yan W."/>
            <person name="Fan B."/>
            <person name="Jiang Y."/>
            <person name="Adhikari A."/>
            <person name="Zheng C.-J."/>
            <person name="Schuster L."/>
            <person name="Cowan T.M."/>
            <person name="Smanski M.J."/>
            <person name="Chevrette M.G."/>
            <person name="De Carvalho L.P.S."/>
            <person name="Shen B."/>
        </authorList>
    </citation>
    <scope>NUCLEOTIDE SEQUENCE [LARGE SCALE GENOMIC DNA]</scope>
    <source>
        <strain evidence="3 4">NPDC020327</strain>
    </source>
</reference>
<keyword evidence="2" id="KW-0472">Membrane</keyword>
<feature type="transmembrane region" description="Helical" evidence="2">
    <location>
        <begin position="36"/>
        <end position="56"/>
    </location>
</feature>
<protein>
    <submittedName>
        <fullName evidence="3">DUF5134 domain-containing protein</fullName>
    </submittedName>
</protein>